<dbReference type="InterPro" id="IPR051337">
    <property type="entry name" value="OPA_Antiporter"/>
</dbReference>
<dbReference type="InterPro" id="IPR036259">
    <property type="entry name" value="MFS_trans_sf"/>
</dbReference>
<protein>
    <submittedName>
        <fullName evidence="8">MFS transporter</fullName>
    </submittedName>
</protein>
<keyword evidence="9" id="KW-1185">Reference proteome</keyword>
<dbReference type="Proteomes" id="UP000440513">
    <property type="component" value="Unassembled WGS sequence"/>
</dbReference>
<dbReference type="PROSITE" id="PS50850">
    <property type="entry name" value="MFS"/>
    <property type="match status" value="1"/>
</dbReference>
<proteinExistence type="predicted"/>
<dbReference type="SUPFAM" id="SSF103473">
    <property type="entry name" value="MFS general substrate transporter"/>
    <property type="match status" value="1"/>
</dbReference>
<feature type="transmembrane region" description="Helical" evidence="6">
    <location>
        <begin position="381"/>
        <end position="401"/>
    </location>
</feature>
<keyword evidence="5 6" id="KW-0472">Membrane</keyword>
<dbReference type="GO" id="GO:0005886">
    <property type="term" value="C:plasma membrane"/>
    <property type="evidence" value="ECO:0007669"/>
    <property type="project" value="UniProtKB-SubCell"/>
</dbReference>
<feature type="transmembrane region" description="Helical" evidence="6">
    <location>
        <begin position="315"/>
        <end position="340"/>
    </location>
</feature>
<feature type="transmembrane region" description="Helical" evidence="6">
    <location>
        <begin position="352"/>
        <end position="375"/>
    </location>
</feature>
<feature type="transmembrane region" description="Helical" evidence="6">
    <location>
        <begin position="7"/>
        <end position="24"/>
    </location>
</feature>
<evidence type="ECO:0000256" key="1">
    <source>
        <dbReference type="ARBA" id="ARBA00004651"/>
    </source>
</evidence>
<name>A0A7X2P5J6_9FIRM</name>
<feature type="transmembrane region" description="Helical" evidence="6">
    <location>
        <begin position="76"/>
        <end position="95"/>
    </location>
</feature>
<evidence type="ECO:0000313" key="9">
    <source>
        <dbReference type="Proteomes" id="UP000440513"/>
    </source>
</evidence>
<feature type="transmembrane region" description="Helical" evidence="6">
    <location>
        <begin position="257"/>
        <end position="278"/>
    </location>
</feature>
<dbReference type="InterPro" id="IPR020846">
    <property type="entry name" value="MFS_dom"/>
</dbReference>
<dbReference type="PANTHER" id="PTHR43826:SF3">
    <property type="entry name" value="GLUCOSE-6-PHOSPHATE EXCHANGER SLC37A4"/>
    <property type="match status" value="1"/>
</dbReference>
<evidence type="ECO:0000256" key="5">
    <source>
        <dbReference type="ARBA" id="ARBA00023136"/>
    </source>
</evidence>
<feature type="transmembrane region" description="Helical" evidence="6">
    <location>
        <begin position="290"/>
        <end position="309"/>
    </location>
</feature>
<feature type="transmembrane region" description="Helical" evidence="6">
    <location>
        <begin position="101"/>
        <end position="122"/>
    </location>
</feature>
<feature type="transmembrane region" description="Helical" evidence="6">
    <location>
        <begin position="44"/>
        <end position="64"/>
    </location>
</feature>
<evidence type="ECO:0000256" key="3">
    <source>
        <dbReference type="ARBA" id="ARBA00022692"/>
    </source>
</evidence>
<dbReference type="PANTHER" id="PTHR43826">
    <property type="entry name" value="GLUCOSE-6-PHOSPHATE EXCHANGER SLC37A4"/>
    <property type="match status" value="1"/>
</dbReference>
<reference evidence="8 9" key="1">
    <citation type="submission" date="2019-08" db="EMBL/GenBank/DDBJ databases">
        <title>In-depth cultivation of the pig gut microbiome towards novel bacterial diversity and tailored functional studies.</title>
        <authorList>
            <person name="Wylensek D."/>
            <person name="Hitch T.C.A."/>
            <person name="Clavel T."/>
        </authorList>
    </citation>
    <scope>NUCLEOTIDE SEQUENCE [LARGE SCALE GENOMIC DNA]</scope>
    <source>
        <strain evidence="8 9">BSM-380-WT-5A</strain>
    </source>
</reference>
<organism evidence="8 9">
    <name type="scientific">Oliverpabstia intestinalis</name>
    <dbReference type="NCBI Taxonomy" id="2606633"/>
    <lineage>
        <taxon>Bacteria</taxon>
        <taxon>Bacillati</taxon>
        <taxon>Bacillota</taxon>
        <taxon>Clostridia</taxon>
        <taxon>Lachnospirales</taxon>
        <taxon>Lachnospiraceae</taxon>
        <taxon>Oliverpabstia</taxon>
    </lineage>
</organism>
<dbReference type="Pfam" id="PF07690">
    <property type="entry name" value="MFS_1"/>
    <property type="match status" value="1"/>
</dbReference>
<dbReference type="GO" id="GO:0035435">
    <property type="term" value="P:phosphate ion transmembrane transport"/>
    <property type="evidence" value="ECO:0007669"/>
    <property type="project" value="TreeGrafter"/>
</dbReference>
<dbReference type="Gene3D" id="1.20.1250.20">
    <property type="entry name" value="MFS general substrate transporter like domains"/>
    <property type="match status" value="2"/>
</dbReference>
<feature type="transmembrane region" description="Helical" evidence="6">
    <location>
        <begin position="134"/>
        <end position="160"/>
    </location>
</feature>
<keyword evidence="4 6" id="KW-1133">Transmembrane helix</keyword>
<sequence>MENPRDAQLLFLLCWFVYFTSYIGRLNYSSAMTAMIQEAVLTKSQAGFISMVYFFAYGIGQFCNGMLGDRFHPGKMIFVGLAIAAGANLCMGFVGGFGAMAVVWGINGYAQAMIWPPVIRIFAEMVSREQKMKFCVNIVSSQVVGTLASYLLAAVVMWLIGWRAVFGAAAICLCVMSVIWIIGFEKIEKCGKNPEEETADVDNAESTAAKTANTGKQAWLGFGILMVLFPVIIHGMLKDGVTTWVPTYITETFLTSPAFSILVTTVLPIVNLTGAYLAQYLYQKCKKQEAAAAVWLFLIAVLALTGIWIGKDTSMILTIVLFAMTTASMMGVNTIFVNFFPLRYEAIGKVSTVSGFMNGMAYVGTAVSTFTIGVLVEQKGWNVTIGSWIVMTFLALVVCMLGKKEILATDGISQKKMKNKTA</sequence>
<evidence type="ECO:0000259" key="7">
    <source>
        <dbReference type="PROSITE" id="PS50850"/>
    </source>
</evidence>
<feature type="domain" description="Major facilitator superfamily (MFS) profile" evidence="7">
    <location>
        <begin position="10"/>
        <end position="407"/>
    </location>
</feature>
<dbReference type="GO" id="GO:0061513">
    <property type="term" value="F:glucose 6-phosphate:phosphate antiporter activity"/>
    <property type="evidence" value="ECO:0007669"/>
    <property type="project" value="TreeGrafter"/>
</dbReference>
<dbReference type="PIRSF" id="PIRSF002808">
    <property type="entry name" value="Hexose_phosphate_transp"/>
    <property type="match status" value="1"/>
</dbReference>
<keyword evidence="2" id="KW-0813">Transport</keyword>
<dbReference type="InterPro" id="IPR011701">
    <property type="entry name" value="MFS"/>
</dbReference>
<feature type="transmembrane region" description="Helical" evidence="6">
    <location>
        <begin position="166"/>
        <end position="184"/>
    </location>
</feature>
<evidence type="ECO:0000256" key="4">
    <source>
        <dbReference type="ARBA" id="ARBA00022989"/>
    </source>
</evidence>
<gene>
    <name evidence="8" type="ORF">FYJ57_14540</name>
</gene>
<dbReference type="EMBL" id="VUMS01000053">
    <property type="protein sequence ID" value="MST67886.1"/>
    <property type="molecule type" value="Genomic_DNA"/>
</dbReference>
<evidence type="ECO:0000256" key="6">
    <source>
        <dbReference type="SAM" id="Phobius"/>
    </source>
</evidence>
<evidence type="ECO:0000256" key="2">
    <source>
        <dbReference type="ARBA" id="ARBA00022448"/>
    </source>
</evidence>
<feature type="transmembrane region" description="Helical" evidence="6">
    <location>
        <begin position="218"/>
        <end position="237"/>
    </location>
</feature>
<keyword evidence="3 6" id="KW-0812">Transmembrane</keyword>
<accession>A0A7X2P5J6</accession>
<evidence type="ECO:0000313" key="8">
    <source>
        <dbReference type="EMBL" id="MST67886.1"/>
    </source>
</evidence>
<comment type="subcellular location">
    <subcellularLocation>
        <location evidence="1">Cell membrane</location>
        <topology evidence="1">Multi-pass membrane protein</topology>
    </subcellularLocation>
</comment>
<dbReference type="InterPro" id="IPR000849">
    <property type="entry name" value="Sugar_P_transporter"/>
</dbReference>
<comment type="caution">
    <text evidence="8">The sequence shown here is derived from an EMBL/GenBank/DDBJ whole genome shotgun (WGS) entry which is preliminary data.</text>
</comment>
<dbReference type="AlphaFoldDB" id="A0A7X2P5J6"/>